<proteinExistence type="predicted"/>
<dbReference type="EMBL" id="CP016440">
    <property type="protein sequence ID" value="ANY17308.1"/>
    <property type="molecule type" value="Genomic_DNA"/>
</dbReference>
<evidence type="ECO:0000313" key="2">
    <source>
        <dbReference type="Proteomes" id="UP000092950"/>
    </source>
</evidence>
<sequence length="102" mass="11348">MQIFAAVAVPLVVAVLGWMFQTSWKEREIGRDYVKLAADIVAAKDVPPALCDWASEIIRATSPVPFVVSDPSRLESPSKFSPDRAESRIEPLRRALETKVRP</sequence>
<organism evidence="1 2">
    <name type="scientific">Bordetella pseudohinzii</name>
    <dbReference type="NCBI Taxonomy" id="1331258"/>
    <lineage>
        <taxon>Bacteria</taxon>
        <taxon>Pseudomonadati</taxon>
        <taxon>Pseudomonadota</taxon>
        <taxon>Betaproteobacteria</taxon>
        <taxon>Burkholderiales</taxon>
        <taxon>Alcaligenaceae</taxon>
        <taxon>Bordetella</taxon>
    </lineage>
</organism>
<evidence type="ECO:0000313" key="1">
    <source>
        <dbReference type="EMBL" id="ANY17308.1"/>
    </source>
</evidence>
<reference evidence="1 2" key="1">
    <citation type="submission" date="2016-07" db="EMBL/GenBank/DDBJ databases">
        <title>Complete genome sequences of Bordetella pseudohinzii.</title>
        <authorList>
            <person name="Spilker T."/>
            <person name="Darrah R."/>
            <person name="LiPuma J.J."/>
        </authorList>
    </citation>
    <scope>NUCLEOTIDE SEQUENCE [LARGE SCALE GENOMIC DNA]</scope>
    <source>
        <strain evidence="1 2">HI4681</strain>
    </source>
</reference>
<name>A0ABM6DHL5_9BORD</name>
<dbReference type="Proteomes" id="UP000092950">
    <property type="component" value="Chromosome"/>
</dbReference>
<gene>
    <name evidence="1" type="ORF">BBN53_16365</name>
</gene>
<accession>A0ABM6DHL5</accession>
<keyword evidence="2" id="KW-1185">Reference proteome</keyword>
<protein>
    <submittedName>
        <fullName evidence="1">Uncharacterized protein</fullName>
    </submittedName>
</protein>